<accession>A0A0A6VT64</accession>
<feature type="domain" description="LysM" evidence="4">
    <location>
        <begin position="188"/>
        <end position="235"/>
    </location>
</feature>
<dbReference type="InterPro" id="IPR006311">
    <property type="entry name" value="TAT_signal"/>
</dbReference>
<keyword evidence="2" id="KW-0378">Hydrolase</keyword>
<dbReference type="InterPro" id="IPR018392">
    <property type="entry name" value="LysM"/>
</dbReference>
<feature type="signal peptide" evidence="3">
    <location>
        <begin position="1"/>
        <end position="34"/>
    </location>
</feature>
<dbReference type="GO" id="GO:0016787">
    <property type="term" value="F:hydrolase activity"/>
    <property type="evidence" value="ECO:0007669"/>
    <property type="project" value="UniProtKB-KW"/>
</dbReference>
<keyword evidence="6" id="KW-1185">Reference proteome</keyword>
<sequence length="237" mass="23338">MTNAFAVRRNVRRGAAALILGGTAVGAMALPANAAPASTWDALAECESGGNWGTSTGNGFSGGLQFTPSTWAAFGGQGAPQDASREQQIAVAENVLDGQGWGAWPACSAKLGLSGSAAPSANPMGSASVTPQSVEAPAPIEAPAPAPVAAPEPGPVAAPVEAPAAVQAPVVEYVAPAAAVAPASVSAETYTVVAGDTLGSIADKLGIENWEDLYAANEGTIADPNLIFPGQVLNIPA</sequence>
<dbReference type="PROSITE" id="PS51318">
    <property type="entry name" value="TAT"/>
    <property type="match status" value="1"/>
</dbReference>
<dbReference type="AlphaFoldDB" id="A0A0A6VT64"/>
<reference evidence="5 6" key="1">
    <citation type="journal article" date="2003" name="Int. J. Syst. Evol. Microbiol.">
        <title>Kocuria polaris sp. nov., an orange-pigmented psychrophilic bacterium isolated from an Antarctic cyanobacterial mat sample.</title>
        <authorList>
            <person name="Reddy G.S."/>
            <person name="Prakash J.S."/>
            <person name="Prabahar V."/>
            <person name="Matsumoto G.I."/>
            <person name="Stackebrandt E."/>
            <person name="Shivaji S."/>
        </authorList>
    </citation>
    <scope>NUCLEOTIDE SEQUENCE [LARGE SCALE GENOMIC DNA]</scope>
    <source>
        <strain evidence="5 6">CMS 76or</strain>
    </source>
</reference>
<dbReference type="Pfam" id="PF01476">
    <property type="entry name" value="LysM"/>
    <property type="match status" value="1"/>
</dbReference>
<comment type="caution">
    <text evidence="5">The sequence shown here is derived from an EMBL/GenBank/DDBJ whole genome shotgun (WGS) entry which is preliminary data.</text>
</comment>
<feature type="chain" id="PRO_5002033307" evidence="3">
    <location>
        <begin position="35"/>
        <end position="237"/>
    </location>
</feature>
<dbReference type="PANTHER" id="PTHR34700:SF4">
    <property type="entry name" value="PHAGE-LIKE ELEMENT PBSX PROTEIN XKDP"/>
    <property type="match status" value="1"/>
</dbReference>
<dbReference type="CDD" id="cd00118">
    <property type="entry name" value="LysM"/>
    <property type="match status" value="1"/>
</dbReference>
<dbReference type="Pfam" id="PF06737">
    <property type="entry name" value="Transglycosylas"/>
    <property type="match status" value="1"/>
</dbReference>
<dbReference type="Proteomes" id="UP000030466">
    <property type="component" value="Unassembled WGS sequence"/>
</dbReference>
<dbReference type="EMBL" id="JSUH01000007">
    <property type="protein sequence ID" value="KHD97483.1"/>
    <property type="molecule type" value="Genomic_DNA"/>
</dbReference>
<evidence type="ECO:0000313" key="6">
    <source>
        <dbReference type="Proteomes" id="UP000030466"/>
    </source>
</evidence>
<dbReference type="SMART" id="SM00257">
    <property type="entry name" value="LysM"/>
    <property type="match status" value="1"/>
</dbReference>
<name>A0A0A6VT64_KOCRO</name>
<evidence type="ECO:0000256" key="1">
    <source>
        <dbReference type="ARBA" id="ARBA00010830"/>
    </source>
</evidence>
<dbReference type="OrthoDB" id="1404170at2"/>
<evidence type="ECO:0000256" key="3">
    <source>
        <dbReference type="SAM" id="SignalP"/>
    </source>
</evidence>
<dbReference type="CDD" id="cd13925">
    <property type="entry name" value="RPF"/>
    <property type="match status" value="1"/>
</dbReference>
<keyword evidence="3" id="KW-0732">Signal</keyword>
<organism evidence="5 6">
    <name type="scientific">Kocuria rosea subsp. polaris</name>
    <dbReference type="NCBI Taxonomy" id="136273"/>
    <lineage>
        <taxon>Bacteria</taxon>
        <taxon>Bacillati</taxon>
        <taxon>Actinomycetota</taxon>
        <taxon>Actinomycetes</taxon>
        <taxon>Micrococcales</taxon>
        <taxon>Micrococcaceae</taxon>
        <taxon>Kocuria</taxon>
    </lineage>
</organism>
<dbReference type="SUPFAM" id="SSF53955">
    <property type="entry name" value="Lysozyme-like"/>
    <property type="match status" value="1"/>
</dbReference>
<dbReference type="InterPro" id="IPR052196">
    <property type="entry name" value="Bact_Kbp"/>
</dbReference>
<proteinExistence type="inferred from homology"/>
<dbReference type="Gene3D" id="1.10.530.10">
    <property type="match status" value="1"/>
</dbReference>
<dbReference type="SMR" id="A0A0A6VT64"/>
<protein>
    <submittedName>
        <fullName evidence="5">Transglycosylase</fullName>
    </submittedName>
</protein>
<evidence type="ECO:0000256" key="2">
    <source>
        <dbReference type="ARBA" id="ARBA00022801"/>
    </source>
</evidence>
<dbReference type="InterPro" id="IPR010618">
    <property type="entry name" value="RPF"/>
</dbReference>
<evidence type="ECO:0000313" key="5">
    <source>
        <dbReference type="EMBL" id="KHD97483.1"/>
    </source>
</evidence>
<evidence type="ECO:0000259" key="4">
    <source>
        <dbReference type="PROSITE" id="PS51782"/>
    </source>
</evidence>
<dbReference type="InterPro" id="IPR023346">
    <property type="entry name" value="Lysozyme-like_dom_sf"/>
</dbReference>
<dbReference type="RefSeq" id="WP_035926415.1">
    <property type="nucleotide sequence ID" value="NZ_JSUH01000007.1"/>
</dbReference>
<dbReference type="PANTHER" id="PTHR34700">
    <property type="entry name" value="POTASSIUM BINDING PROTEIN KBP"/>
    <property type="match status" value="1"/>
</dbReference>
<dbReference type="Gene3D" id="3.10.350.10">
    <property type="entry name" value="LysM domain"/>
    <property type="match status" value="1"/>
</dbReference>
<dbReference type="SUPFAM" id="SSF54106">
    <property type="entry name" value="LysM domain"/>
    <property type="match status" value="1"/>
</dbReference>
<gene>
    <name evidence="5" type="ORF">GY22_09015</name>
</gene>
<comment type="similarity">
    <text evidence="1">Belongs to the transglycosylase family. Rpf subfamily.</text>
</comment>
<dbReference type="InterPro" id="IPR036779">
    <property type="entry name" value="LysM_dom_sf"/>
</dbReference>
<dbReference type="PROSITE" id="PS51782">
    <property type="entry name" value="LYSM"/>
    <property type="match status" value="1"/>
</dbReference>